<dbReference type="RefSeq" id="WP_320386272.1">
    <property type="nucleotide sequence ID" value="NZ_JARDVI010000002.1"/>
</dbReference>
<evidence type="ECO:0000313" key="2">
    <source>
        <dbReference type="EMBL" id="MDY0417811.1"/>
    </source>
</evidence>
<dbReference type="Proteomes" id="UP001270266">
    <property type="component" value="Unassembled WGS sequence"/>
</dbReference>
<protein>
    <recommendedName>
        <fullName evidence="4">Copper-binding protein</fullName>
    </recommendedName>
</protein>
<feature type="chain" id="PRO_5047101823" description="Copper-binding protein" evidence="1">
    <location>
        <begin position="27"/>
        <end position="125"/>
    </location>
</feature>
<comment type="caution">
    <text evidence="2">The sequence shown here is derived from an EMBL/GenBank/DDBJ whole genome shotgun (WGS) entry which is preliminary data.</text>
</comment>
<evidence type="ECO:0000313" key="3">
    <source>
        <dbReference type="Proteomes" id="UP001270266"/>
    </source>
</evidence>
<evidence type="ECO:0008006" key="4">
    <source>
        <dbReference type="Google" id="ProtNLM"/>
    </source>
</evidence>
<dbReference type="EMBL" id="JARDVI010000002">
    <property type="protein sequence ID" value="MDY0417811.1"/>
    <property type="molecule type" value="Genomic_DNA"/>
</dbReference>
<feature type="signal peptide" evidence="1">
    <location>
        <begin position="1"/>
        <end position="26"/>
    </location>
</feature>
<proteinExistence type="predicted"/>
<keyword evidence="1" id="KW-0732">Signal</keyword>
<gene>
    <name evidence="2" type="ORF">PYW49_09030</name>
</gene>
<keyword evidence="3" id="KW-1185">Reference proteome</keyword>
<accession>A0ABU5D1G6</accession>
<evidence type="ECO:0000256" key="1">
    <source>
        <dbReference type="SAM" id="SignalP"/>
    </source>
</evidence>
<reference evidence="2 3" key="1">
    <citation type="submission" date="2023-02" db="EMBL/GenBank/DDBJ databases">
        <title>The draft genomes of Enterobacter strains.</title>
        <authorList>
            <person name="He Y."/>
            <person name="Feng Y."/>
            <person name="Zong Z."/>
        </authorList>
    </citation>
    <scope>NUCLEOTIDE SEQUENCE [LARGE SCALE GENOMIC DNA]</scope>
    <source>
        <strain evidence="2 3">170198</strain>
    </source>
</reference>
<organism evidence="2 3">
    <name type="scientific">Enterobacter chinensis</name>
    <dbReference type="NCBI Taxonomy" id="3030997"/>
    <lineage>
        <taxon>Bacteria</taxon>
        <taxon>Pseudomonadati</taxon>
        <taxon>Pseudomonadota</taxon>
        <taxon>Gammaproteobacteria</taxon>
        <taxon>Enterobacterales</taxon>
        <taxon>Enterobacteriaceae</taxon>
        <taxon>Enterobacter</taxon>
    </lineage>
</organism>
<name>A0ABU5D1G6_9ENTR</name>
<sequence>MMMLRTLIAVPLIVLFSAPLTQMANAQALQAAQQHVAEKQNWKTLVWLAKGDKLMVTNTGTTAVHLKKSIVLMPDEMGLMLHTDTILPGETLQVMGACPHHLPLQKEVIIHLPSSDVPHRLVLNH</sequence>